<dbReference type="NCBIfam" id="TIGR01554">
    <property type="entry name" value="major_cap_HK97"/>
    <property type="match status" value="1"/>
</dbReference>
<proteinExistence type="predicted"/>
<evidence type="ECO:0000313" key="4">
    <source>
        <dbReference type="Proteomes" id="UP000824504"/>
    </source>
</evidence>
<organism evidence="3 4">
    <name type="scientific">Tessaracoccus palaemonis</name>
    <dbReference type="NCBI Taxonomy" id="2829499"/>
    <lineage>
        <taxon>Bacteria</taxon>
        <taxon>Bacillati</taxon>
        <taxon>Actinomycetota</taxon>
        <taxon>Actinomycetes</taxon>
        <taxon>Propionibacteriales</taxon>
        <taxon>Propionibacteriaceae</taxon>
        <taxon>Tessaracoccus</taxon>
    </lineage>
</organism>
<feature type="domain" description="Phage capsid-like C-terminal" evidence="2">
    <location>
        <begin position="13"/>
        <end position="289"/>
    </location>
</feature>
<protein>
    <submittedName>
        <fullName evidence="3">Phage major capsid protein</fullName>
    </submittedName>
</protein>
<name>A0ABX8SIP6_9ACTN</name>
<dbReference type="RefSeq" id="WP_219081920.1">
    <property type="nucleotide sequence ID" value="NZ_CP079216.1"/>
</dbReference>
<dbReference type="InterPro" id="IPR024455">
    <property type="entry name" value="Phage_capsid"/>
</dbReference>
<dbReference type="EMBL" id="CP079216">
    <property type="protein sequence ID" value="QXT62749.1"/>
    <property type="molecule type" value="Genomic_DNA"/>
</dbReference>
<accession>A0ABX8SIP6</accession>
<dbReference type="Proteomes" id="UP000824504">
    <property type="component" value="Chromosome"/>
</dbReference>
<evidence type="ECO:0000256" key="1">
    <source>
        <dbReference type="ARBA" id="ARBA00004328"/>
    </source>
</evidence>
<gene>
    <name evidence="3" type="ORF">KDB89_13600</name>
</gene>
<evidence type="ECO:0000313" key="3">
    <source>
        <dbReference type="EMBL" id="QXT62749.1"/>
    </source>
</evidence>
<dbReference type="Pfam" id="PF05065">
    <property type="entry name" value="Phage_capsid"/>
    <property type="match status" value="1"/>
</dbReference>
<reference evidence="3 4" key="1">
    <citation type="submission" date="2021-07" db="EMBL/GenBank/DDBJ databases">
        <title>complete genome sequencing of Tessaracoccus sp.J1M15.</title>
        <authorList>
            <person name="Bae J.-W."/>
            <person name="Kim D.-y."/>
        </authorList>
    </citation>
    <scope>NUCLEOTIDE SEQUENCE [LARGE SCALE GENOMIC DNA]</scope>
    <source>
        <strain evidence="3 4">J1M15</strain>
    </source>
</reference>
<keyword evidence="4" id="KW-1185">Reference proteome</keyword>
<comment type="subcellular location">
    <subcellularLocation>
        <location evidence="1">Virion</location>
    </subcellularLocation>
</comment>
<dbReference type="InterPro" id="IPR054612">
    <property type="entry name" value="Phage_capsid-like_C"/>
</dbReference>
<evidence type="ECO:0000259" key="2">
    <source>
        <dbReference type="Pfam" id="PF05065"/>
    </source>
</evidence>
<sequence length="310" mass="33218">MAGYDKQIQRANVPIPETVSKEIIQEAAHGSVVLNNARKVPLSTKTMKQPVLATLPEAYWLAGDTSLKETTSVEWENVVMTAEELAVLVPVPNALIDDTSIPIWSEIKPLLVEAIGSKVDAAAIWGDDKPTSWPTAIVEAATAAGNKVEAGADLTVGVAALGQALAEDGFAPNGFLTRPGFNWKLIGLRGDDGHPIYTPNLVPGQPSALYGIKLDEVLNGAWKTTDPATHLIGLDWKKFAVGIRQDITFDLFDQMVISDAAGKVVFNAAQQDSKVMRVVFRVGFQIANPLTRVNPTKANRYPAAVLTDAA</sequence>